<evidence type="ECO:0000256" key="6">
    <source>
        <dbReference type="SAM" id="Phobius"/>
    </source>
</evidence>
<dbReference type="PANTHER" id="PTHR35007">
    <property type="entry name" value="INTEGRAL MEMBRANE PROTEIN-RELATED"/>
    <property type="match status" value="1"/>
</dbReference>
<comment type="subcellular location">
    <subcellularLocation>
        <location evidence="1">Cell membrane</location>
        <topology evidence="1">Multi-pass membrane protein</topology>
    </subcellularLocation>
</comment>
<evidence type="ECO:0000313" key="8">
    <source>
        <dbReference type="EMBL" id="ABV92866.1"/>
    </source>
</evidence>
<proteinExistence type="predicted"/>
<evidence type="ECO:0000256" key="3">
    <source>
        <dbReference type="ARBA" id="ARBA00022692"/>
    </source>
</evidence>
<evidence type="ECO:0000313" key="9">
    <source>
        <dbReference type="Proteomes" id="UP000006833"/>
    </source>
</evidence>
<dbReference type="Proteomes" id="UP000006833">
    <property type="component" value="Chromosome"/>
</dbReference>
<organism evidence="8 9">
    <name type="scientific">Dinoroseobacter shibae (strain DSM 16493 / NCIMB 14021 / DFL 12)</name>
    <dbReference type="NCBI Taxonomy" id="398580"/>
    <lineage>
        <taxon>Bacteria</taxon>
        <taxon>Pseudomonadati</taxon>
        <taxon>Pseudomonadota</taxon>
        <taxon>Alphaproteobacteria</taxon>
        <taxon>Rhodobacterales</taxon>
        <taxon>Roseobacteraceae</taxon>
        <taxon>Dinoroseobacter</taxon>
    </lineage>
</organism>
<protein>
    <submittedName>
        <fullName evidence="8">Type II secretion system protein</fullName>
    </submittedName>
</protein>
<keyword evidence="2" id="KW-1003">Cell membrane</keyword>
<dbReference type="HOGENOM" id="CLU_056917_0_0_5"/>
<dbReference type="AlphaFoldDB" id="A8LHR9"/>
<dbReference type="GO" id="GO:0005886">
    <property type="term" value="C:plasma membrane"/>
    <property type="evidence" value="ECO:0007669"/>
    <property type="project" value="UniProtKB-SubCell"/>
</dbReference>
<dbReference type="InterPro" id="IPR018076">
    <property type="entry name" value="T2SS_GspF_dom"/>
</dbReference>
<keyword evidence="5 6" id="KW-0472">Membrane</keyword>
<feature type="transmembrane region" description="Helical" evidence="6">
    <location>
        <begin position="148"/>
        <end position="167"/>
    </location>
</feature>
<dbReference type="PANTHER" id="PTHR35007:SF2">
    <property type="entry name" value="PILUS ASSEMBLE PROTEIN"/>
    <property type="match status" value="1"/>
</dbReference>
<feature type="transmembrane region" description="Helical" evidence="6">
    <location>
        <begin position="114"/>
        <end position="136"/>
    </location>
</feature>
<sequence>MAILEQLNTLLVAYLGPLGPVLAAGFLGAMLILLTLPFLLRKEKDPLLKIKQERLGTAKRAAEDGKGKQLRQDDPGKKLERFSQYLEPQDNEELSAIRLKLIQAGYRQKSSVQIFHFAQLALGLGFLSIGVIYTFFFGGGEDPDVTKATLTTLVPGFCGYYLPKYWVDKRIDKRQEEITNGFPDSLDLMLVCVEAGQGLDQAIIRVAHEIRAGYPDLADEFEMVAFEIKAGKDKITVLKDMAERCGVGDVTSFVTVLIQSQSFGTSIADALRVYAGEMRDKRVMRAEEKANVLPTKLTLGTMMFTVPPLLIILIGPSMWSIYESLSQRGGP</sequence>
<name>A8LHR9_DINSH</name>
<dbReference type="KEGG" id="dsh:Dshi_1124"/>
<keyword evidence="9" id="KW-1185">Reference proteome</keyword>
<dbReference type="OrthoDB" id="9810662at2"/>
<evidence type="ECO:0000256" key="4">
    <source>
        <dbReference type="ARBA" id="ARBA00022989"/>
    </source>
</evidence>
<evidence type="ECO:0000256" key="5">
    <source>
        <dbReference type="ARBA" id="ARBA00023136"/>
    </source>
</evidence>
<accession>A8LHR9</accession>
<dbReference type="eggNOG" id="COG2064">
    <property type="taxonomic scope" value="Bacteria"/>
</dbReference>
<evidence type="ECO:0000256" key="2">
    <source>
        <dbReference type="ARBA" id="ARBA00022475"/>
    </source>
</evidence>
<evidence type="ECO:0000256" key="1">
    <source>
        <dbReference type="ARBA" id="ARBA00004651"/>
    </source>
</evidence>
<dbReference type="EMBL" id="CP000830">
    <property type="protein sequence ID" value="ABV92866.1"/>
    <property type="molecule type" value="Genomic_DNA"/>
</dbReference>
<keyword evidence="4 6" id="KW-1133">Transmembrane helix</keyword>
<dbReference type="Pfam" id="PF00482">
    <property type="entry name" value="T2SSF"/>
    <property type="match status" value="1"/>
</dbReference>
<gene>
    <name evidence="8" type="ordered locus">Dshi_1124</name>
</gene>
<feature type="transmembrane region" description="Helical" evidence="6">
    <location>
        <begin position="299"/>
        <end position="322"/>
    </location>
</feature>
<dbReference type="RefSeq" id="WP_012177797.1">
    <property type="nucleotide sequence ID" value="NC_009952.1"/>
</dbReference>
<feature type="domain" description="Type II secretion system protein GspF" evidence="7">
    <location>
        <begin position="186"/>
        <end position="314"/>
    </location>
</feature>
<feature type="transmembrane region" description="Helical" evidence="6">
    <location>
        <begin position="20"/>
        <end position="40"/>
    </location>
</feature>
<keyword evidence="3 6" id="KW-0812">Transmembrane</keyword>
<dbReference type="STRING" id="398580.Dshi_1124"/>
<evidence type="ECO:0000259" key="7">
    <source>
        <dbReference type="Pfam" id="PF00482"/>
    </source>
</evidence>
<reference evidence="9" key="1">
    <citation type="journal article" date="2010" name="ISME J.">
        <title>The complete genome sequence of the algal symbiont Dinoroseobacter shibae: a hitchhiker's guide to life in the sea.</title>
        <authorList>
            <person name="Wagner-Dobler I."/>
            <person name="Ballhausen B."/>
            <person name="Berger M."/>
            <person name="Brinkhoff T."/>
            <person name="Buchholz I."/>
            <person name="Bunk B."/>
            <person name="Cypionka H."/>
            <person name="Daniel R."/>
            <person name="Drepper T."/>
            <person name="Gerdts G."/>
            <person name="Hahnke S."/>
            <person name="Han C."/>
            <person name="Jahn D."/>
            <person name="Kalhoefer D."/>
            <person name="Kiss H."/>
            <person name="Klenk H.P."/>
            <person name="Kyrpides N."/>
            <person name="Liebl W."/>
            <person name="Liesegang H."/>
            <person name="Meincke L."/>
            <person name="Pati A."/>
            <person name="Petersen J."/>
            <person name="Piekarski T."/>
            <person name="Pommerenke C."/>
            <person name="Pradella S."/>
            <person name="Pukall R."/>
            <person name="Rabus R."/>
            <person name="Stackebrandt E."/>
            <person name="Thole S."/>
            <person name="Thompson L."/>
            <person name="Tielen P."/>
            <person name="Tomasch J."/>
            <person name="von Jan M."/>
            <person name="Wanphrut N."/>
            <person name="Wichels A."/>
            <person name="Zech H."/>
            <person name="Simon M."/>
        </authorList>
    </citation>
    <scope>NUCLEOTIDE SEQUENCE [LARGE SCALE GENOMIC DNA]</scope>
    <source>
        <strain evidence="9">DSM 16493 / NCIMB 14021 / DFL 12</strain>
    </source>
</reference>